<dbReference type="EMBL" id="JACVVK020000549">
    <property type="protein sequence ID" value="KAK7466704.1"/>
    <property type="molecule type" value="Genomic_DNA"/>
</dbReference>
<comment type="caution">
    <text evidence="1">The sequence shown here is derived from an EMBL/GenBank/DDBJ whole genome shotgun (WGS) entry which is preliminary data.</text>
</comment>
<gene>
    <name evidence="1" type="ORF">BaRGS_00037191</name>
</gene>
<organism evidence="1 2">
    <name type="scientific">Batillaria attramentaria</name>
    <dbReference type="NCBI Taxonomy" id="370345"/>
    <lineage>
        <taxon>Eukaryota</taxon>
        <taxon>Metazoa</taxon>
        <taxon>Spiralia</taxon>
        <taxon>Lophotrochozoa</taxon>
        <taxon>Mollusca</taxon>
        <taxon>Gastropoda</taxon>
        <taxon>Caenogastropoda</taxon>
        <taxon>Sorbeoconcha</taxon>
        <taxon>Cerithioidea</taxon>
        <taxon>Batillariidae</taxon>
        <taxon>Batillaria</taxon>
    </lineage>
</organism>
<feature type="non-terminal residue" evidence="1">
    <location>
        <position position="62"/>
    </location>
</feature>
<evidence type="ECO:0000313" key="2">
    <source>
        <dbReference type="Proteomes" id="UP001519460"/>
    </source>
</evidence>
<protein>
    <submittedName>
        <fullName evidence="1">Uncharacterized protein</fullName>
    </submittedName>
</protein>
<reference evidence="1 2" key="1">
    <citation type="journal article" date="2023" name="Sci. Data">
        <title>Genome assembly of the Korean intertidal mud-creeper Batillaria attramentaria.</title>
        <authorList>
            <person name="Patra A.K."/>
            <person name="Ho P.T."/>
            <person name="Jun S."/>
            <person name="Lee S.J."/>
            <person name="Kim Y."/>
            <person name="Won Y.J."/>
        </authorList>
    </citation>
    <scope>NUCLEOTIDE SEQUENCE [LARGE SCALE GENOMIC DNA]</scope>
    <source>
        <strain evidence="1">Wonlab-2016</strain>
    </source>
</reference>
<accession>A0ABD0JAK5</accession>
<proteinExistence type="predicted"/>
<sequence>MGLAACRPERHTRKLWVACESPSEASTSILYRFAPVSGTHDTELMRPRKFTITVGSRQETKR</sequence>
<evidence type="ECO:0000313" key="1">
    <source>
        <dbReference type="EMBL" id="KAK7466704.1"/>
    </source>
</evidence>
<keyword evidence="2" id="KW-1185">Reference proteome</keyword>
<name>A0ABD0JAK5_9CAEN</name>
<dbReference type="AlphaFoldDB" id="A0ABD0JAK5"/>
<dbReference type="Proteomes" id="UP001519460">
    <property type="component" value="Unassembled WGS sequence"/>
</dbReference>